<comment type="caution">
    <text evidence="6">The sequence shown here is derived from an EMBL/GenBank/DDBJ whole genome shotgun (WGS) entry which is preliminary data.</text>
</comment>
<dbReference type="GO" id="GO:0180010">
    <property type="term" value="P:co-transcriptional mRNA 3'-end processing, cleavage and polyadenylation pathway"/>
    <property type="evidence" value="ECO:0007669"/>
    <property type="project" value="UniProtKB-UniRule"/>
</dbReference>
<dbReference type="Pfam" id="PF05843">
    <property type="entry name" value="Suf"/>
    <property type="match status" value="2"/>
</dbReference>
<dbReference type="InterPro" id="IPR011990">
    <property type="entry name" value="TPR-like_helical_dom_sf"/>
</dbReference>
<feature type="region of interest" description="Disordered" evidence="4">
    <location>
        <begin position="642"/>
        <end position="775"/>
    </location>
</feature>
<reference evidence="6" key="1">
    <citation type="submission" date="2021-01" db="EMBL/GenBank/DDBJ databases">
        <authorList>
            <person name="Kaushik A."/>
        </authorList>
    </citation>
    <scope>NUCLEOTIDE SEQUENCE</scope>
    <source>
        <strain evidence="6">AG3-T5</strain>
    </source>
</reference>
<dbReference type="Gene3D" id="1.25.40.1040">
    <property type="match status" value="2"/>
</dbReference>
<organism evidence="6 7">
    <name type="scientific">Rhizoctonia solani</name>
    <dbReference type="NCBI Taxonomy" id="456999"/>
    <lineage>
        <taxon>Eukaryota</taxon>
        <taxon>Fungi</taxon>
        <taxon>Dikarya</taxon>
        <taxon>Basidiomycota</taxon>
        <taxon>Agaricomycotina</taxon>
        <taxon>Agaricomycetes</taxon>
        <taxon>Cantharellales</taxon>
        <taxon>Ceratobasidiaceae</taxon>
        <taxon>Rhizoctonia</taxon>
    </lineage>
</organism>
<name>A0A8H3AW87_9AGAM</name>
<dbReference type="GO" id="GO:0005737">
    <property type="term" value="C:cytoplasm"/>
    <property type="evidence" value="ECO:0007669"/>
    <property type="project" value="UniProtKB-SubCell"/>
</dbReference>
<dbReference type="InterPro" id="IPR045243">
    <property type="entry name" value="Rna14-like"/>
</dbReference>
<evidence type="ECO:0000256" key="2">
    <source>
        <dbReference type="ARBA" id="ARBA00023242"/>
    </source>
</evidence>
<dbReference type="AlphaFoldDB" id="A0A8H3AW87"/>
<dbReference type="SUPFAM" id="SSF48452">
    <property type="entry name" value="TPR-like"/>
    <property type="match status" value="1"/>
</dbReference>
<comment type="function">
    <text evidence="3">Component of the cleavage factor IA (CFIA) complex, which is involved in the endonucleolytic cleavage during polyadenylation-dependent pre-mRNA 3'-end formation.</text>
</comment>
<dbReference type="GO" id="GO:0003729">
    <property type="term" value="F:mRNA binding"/>
    <property type="evidence" value="ECO:0007669"/>
    <property type="project" value="TreeGrafter"/>
</dbReference>
<keyword evidence="1" id="KW-0677">Repeat</keyword>
<evidence type="ECO:0000256" key="1">
    <source>
        <dbReference type="ARBA" id="ARBA00022737"/>
    </source>
</evidence>
<keyword evidence="3" id="KW-0507">mRNA processing</keyword>
<dbReference type="PANTHER" id="PTHR19980">
    <property type="entry name" value="RNA CLEAVAGE STIMULATION FACTOR"/>
    <property type="match status" value="1"/>
</dbReference>
<evidence type="ECO:0000313" key="7">
    <source>
        <dbReference type="Proteomes" id="UP000663841"/>
    </source>
</evidence>
<feature type="compositionally biased region" description="Basic and acidic residues" evidence="4">
    <location>
        <begin position="751"/>
        <end position="767"/>
    </location>
</feature>
<dbReference type="InterPro" id="IPR008847">
    <property type="entry name" value="Suf"/>
</dbReference>
<dbReference type="InterPro" id="IPR003107">
    <property type="entry name" value="HAT"/>
</dbReference>
<keyword evidence="3" id="KW-0963">Cytoplasm</keyword>
<protein>
    <recommendedName>
        <fullName evidence="3">mRNA 3'-end-processing protein RNA14</fullName>
    </recommendedName>
</protein>
<evidence type="ECO:0000313" key="6">
    <source>
        <dbReference type="EMBL" id="CAE6441821.1"/>
    </source>
</evidence>
<feature type="domain" description="Suppressor of forked" evidence="5">
    <location>
        <begin position="381"/>
        <end position="631"/>
    </location>
</feature>
<comment type="subcellular location">
    <subcellularLocation>
        <location evidence="3">Nucleus</location>
    </subcellularLocation>
    <subcellularLocation>
        <location evidence="3">Cytoplasm</location>
    </subcellularLocation>
    <text evidence="3">Nucleus and/or cytoplasm.</text>
</comment>
<evidence type="ECO:0000256" key="3">
    <source>
        <dbReference type="RuleBase" id="RU369035"/>
    </source>
</evidence>
<feature type="compositionally biased region" description="Low complexity" evidence="4">
    <location>
        <begin position="642"/>
        <end position="661"/>
    </location>
</feature>
<feature type="domain" description="Suppressor of forked" evidence="5">
    <location>
        <begin position="85"/>
        <end position="379"/>
    </location>
</feature>
<sequence>MDPEAQLQYESLATEATQPNSVVQQPTPPPPSSALAEQSEEKPVVEGQEQELLTPIKTGTPDLQDDKANVTPPVPEPPKQKLTETELLRERLKNDPLDTSVHQRLIGIAEASGDVEKIQDAYEGLLAAFPNATSAQIAYLNHFLTPALFSKAELLFSRFLRNSISPELWKFYLAYVRRTNPSTTDPQTREVVKKAFEFALLHIGQDRAAGDIWRDYIDFVKAGEAKTTWEEQQKMDALRRLYHRAVVIPLENVEQLWRELDQFENGLNKITAKKFLADLSPSYMTARTALRELRRLLDPLEEKAAAPPRDPAIPAPPDFNLPTPPTWTESDRAAVQGWKAYVKWEESNPLDLEDTAAWHGRVSAAYRKACAAMQFYPEICFLLHFAYNEICEVQKKYSEVHSTFEGLINSLNVQLDALDNSIKEEVAAAKANAPPVDFMAAPEEQSAPSEADNILARRTPELNELKSELGVVWIMYMRFARRSEGLKPARTIFGKARKDKHIFWNVYEAAALMEYHCTKAPDVATKIFELGLKVFNDNPDYVLRYLGFLISVNDENNARALFERVIMTFPPDKARPIWDRWSRYEYNFGDLIGSQKLEKRLAEIYPNDPPIKRFANRYTYLGVDTIASNDLGFKVVRQTGPSVAASASPPSISAKRAASPPRRAPDPPAKRFKGQGTDNDRAREQERERERERDRDRERERDRMERERERERLEREKERERERERDRGDRRGGRWEGPSARRPNSPPPYRRGYDGPGRRHEDAHDEGGIPPLVAKFVASLPAPQAFDGK</sequence>
<evidence type="ECO:0000256" key="4">
    <source>
        <dbReference type="SAM" id="MobiDB-lite"/>
    </source>
</evidence>
<gene>
    <name evidence="6" type="ORF">RDB_LOCUS95896</name>
</gene>
<dbReference type="PANTHER" id="PTHR19980:SF0">
    <property type="entry name" value="CLEAVAGE STIMULATION FACTOR SUBUNIT 3"/>
    <property type="match status" value="1"/>
</dbReference>
<dbReference type="GO" id="GO:0005634">
    <property type="term" value="C:nucleus"/>
    <property type="evidence" value="ECO:0007669"/>
    <property type="project" value="UniProtKB-SubCell"/>
</dbReference>
<keyword evidence="2 3" id="KW-0539">Nucleus</keyword>
<proteinExistence type="predicted"/>
<feature type="compositionally biased region" description="Basic and acidic residues" evidence="4">
    <location>
        <begin position="678"/>
        <end position="734"/>
    </location>
</feature>
<evidence type="ECO:0000259" key="5">
    <source>
        <dbReference type="Pfam" id="PF05843"/>
    </source>
</evidence>
<dbReference type="Proteomes" id="UP000663841">
    <property type="component" value="Unassembled WGS sequence"/>
</dbReference>
<dbReference type="EMBL" id="CAJMWW010000093">
    <property type="protein sequence ID" value="CAE6441821.1"/>
    <property type="molecule type" value="Genomic_DNA"/>
</dbReference>
<dbReference type="SMART" id="SM00386">
    <property type="entry name" value="HAT"/>
    <property type="match status" value="6"/>
</dbReference>
<feature type="region of interest" description="Disordered" evidence="4">
    <location>
        <begin position="1"/>
        <end position="81"/>
    </location>
</feature>
<accession>A0A8H3AW87</accession>